<dbReference type="InterPro" id="IPR036909">
    <property type="entry name" value="Cyt_c-like_dom_sf"/>
</dbReference>
<evidence type="ECO:0000256" key="2">
    <source>
        <dbReference type="SAM" id="MobiDB-lite"/>
    </source>
</evidence>
<dbReference type="InterPro" id="IPR011045">
    <property type="entry name" value="N2O_reductase_N"/>
</dbReference>
<feature type="repeat" description="ANK" evidence="1">
    <location>
        <begin position="1024"/>
        <end position="1056"/>
    </location>
</feature>
<feature type="repeat" description="ANK" evidence="1">
    <location>
        <begin position="991"/>
        <end position="1023"/>
    </location>
</feature>
<dbReference type="OrthoDB" id="9805202at2"/>
<dbReference type="InterPro" id="IPR015943">
    <property type="entry name" value="WD40/YVTN_repeat-like_dom_sf"/>
</dbReference>
<keyword evidence="3" id="KW-0732">Signal</keyword>
<feature type="region of interest" description="Disordered" evidence="2">
    <location>
        <begin position="977"/>
        <end position="996"/>
    </location>
</feature>
<dbReference type="PANTHER" id="PTHR47197">
    <property type="entry name" value="PROTEIN NIRF"/>
    <property type="match status" value="1"/>
</dbReference>
<dbReference type="SUPFAM" id="SSF51004">
    <property type="entry name" value="C-terminal (heme d1) domain of cytochrome cd1-nitrite reductase"/>
    <property type="match status" value="1"/>
</dbReference>
<dbReference type="SUPFAM" id="SSF50974">
    <property type="entry name" value="Nitrous oxide reductase, N-terminal domain"/>
    <property type="match status" value="1"/>
</dbReference>
<gene>
    <name evidence="4" type="ORF">SV7mr_47620</name>
</gene>
<dbReference type="SUPFAM" id="SSF48403">
    <property type="entry name" value="Ankyrin repeat"/>
    <property type="match status" value="1"/>
</dbReference>
<dbReference type="Gene3D" id="2.130.10.10">
    <property type="entry name" value="YVTN repeat-like/Quinoprotein amine dehydrogenase"/>
    <property type="match status" value="2"/>
</dbReference>
<reference evidence="4 5" key="1">
    <citation type="submission" date="2019-02" db="EMBL/GenBank/DDBJ databases">
        <title>Deep-cultivation of Planctomycetes and their phenomic and genomic characterization uncovers novel biology.</title>
        <authorList>
            <person name="Wiegand S."/>
            <person name="Jogler M."/>
            <person name="Boedeker C."/>
            <person name="Pinto D."/>
            <person name="Vollmers J."/>
            <person name="Rivas-Marin E."/>
            <person name="Kohn T."/>
            <person name="Peeters S.H."/>
            <person name="Heuer A."/>
            <person name="Rast P."/>
            <person name="Oberbeckmann S."/>
            <person name="Bunk B."/>
            <person name="Jeske O."/>
            <person name="Meyerdierks A."/>
            <person name="Storesund J.E."/>
            <person name="Kallscheuer N."/>
            <person name="Luecker S."/>
            <person name="Lage O.M."/>
            <person name="Pohl T."/>
            <person name="Merkel B.J."/>
            <person name="Hornburger P."/>
            <person name="Mueller R.-W."/>
            <person name="Bruemmer F."/>
            <person name="Labrenz M."/>
            <person name="Spormann A.M."/>
            <person name="Op den Camp H."/>
            <person name="Overmann J."/>
            <person name="Amann R."/>
            <person name="Jetten M.S.M."/>
            <person name="Mascher T."/>
            <person name="Medema M.H."/>
            <person name="Devos D.P."/>
            <person name="Kaster A.-K."/>
            <person name="Ovreas L."/>
            <person name="Rohde M."/>
            <person name="Galperin M.Y."/>
            <person name="Jogler C."/>
        </authorList>
    </citation>
    <scope>NUCLEOTIDE SEQUENCE [LARGE SCALE GENOMIC DNA]</scope>
    <source>
        <strain evidence="4 5">SV_7m_r</strain>
    </source>
</reference>
<name>A0A517T1F0_9BACT</name>
<dbReference type="GO" id="GO:0020037">
    <property type="term" value="F:heme binding"/>
    <property type="evidence" value="ECO:0007669"/>
    <property type="project" value="InterPro"/>
</dbReference>
<dbReference type="AlphaFoldDB" id="A0A517T1F0"/>
<dbReference type="EMBL" id="CP036272">
    <property type="protein sequence ID" value="QDT62215.1"/>
    <property type="molecule type" value="Genomic_DNA"/>
</dbReference>
<dbReference type="InterPro" id="IPR002110">
    <property type="entry name" value="Ankyrin_rpt"/>
</dbReference>
<evidence type="ECO:0000256" key="3">
    <source>
        <dbReference type="SAM" id="SignalP"/>
    </source>
</evidence>
<keyword evidence="1" id="KW-0040">ANK repeat</keyword>
<evidence type="ECO:0000256" key="1">
    <source>
        <dbReference type="PROSITE-ProRule" id="PRU00023"/>
    </source>
</evidence>
<proteinExistence type="predicted"/>
<dbReference type="PROSITE" id="PS50088">
    <property type="entry name" value="ANK_REPEAT"/>
    <property type="match status" value="2"/>
</dbReference>
<dbReference type="PROSITE" id="PS50297">
    <property type="entry name" value="ANK_REP_REGION"/>
    <property type="match status" value="2"/>
</dbReference>
<dbReference type="SMART" id="SM00248">
    <property type="entry name" value="ANK"/>
    <property type="match status" value="2"/>
</dbReference>
<dbReference type="GO" id="GO:0009055">
    <property type="term" value="F:electron transfer activity"/>
    <property type="evidence" value="ECO:0007669"/>
    <property type="project" value="InterPro"/>
</dbReference>
<dbReference type="InterPro" id="IPR036770">
    <property type="entry name" value="Ankyrin_rpt-contain_sf"/>
</dbReference>
<dbReference type="PANTHER" id="PTHR47197:SF3">
    <property type="entry name" value="DIHYDRO-HEME D1 DEHYDROGENASE"/>
    <property type="match status" value="1"/>
</dbReference>
<feature type="compositionally biased region" description="Polar residues" evidence="2">
    <location>
        <begin position="987"/>
        <end position="996"/>
    </location>
</feature>
<dbReference type="Gene3D" id="1.10.760.10">
    <property type="entry name" value="Cytochrome c-like domain"/>
    <property type="match status" value="1"/>
</dbReference>
<dbReference type="SUPFAM" id="SSF46626">
    <property type="entry name" value="Cytochrome c"/>
    <property type="match status" value="1"/>
</dbReference>
<sequence precursor="true">MRCSILRVCTLIAVAMMNGGLVMASDSAASDSAASDSAASDSAASDQTQQVGHPLFCSPHFSPLAMLPAHVLVVNTPADTVDVISRDQRKVLHRIAVGVDPVSISVRPDGKEAWVSNHVSDSVSVIDTDAQSVTFLQVIATIQQFDPERKATLFDEPMGIAFASNDKAYVALSSENQIAVVDVKTRRVVKHLSIPAQDPRAIVVRDQRLYVVPFESNNQTQLSGGSGNEIDGDLVTFDAWQHSIFNNNVLSLGHVVDIVKHPEVPDRDLFVFDTKTDKLIKSVETLGTLLYGMTVDSKGNVYLAQTDARNDVNGRSGTKKHGLPELENRAFLNQITKVRLSDLEAAETTFFDLEPVPPQHPEPSDALATPYAIEVTADDRVLVATAAGSDKLFTVDAESGQVLGRADVGAVPRGIAIEENEAQINAWVYNAVDDSVSIVDVTDPASPQVVESIGLDDPTDREIKLGRAWFNRAMGSTTGTYSCASCHPDGHTDQLLWVLQTPVVSGGDQIMPRSTMPIRGLRDTEPFHWDGIPGDPYGGNNSANVWGKVDPNSDPEDPKSPARHLIDGGLAATMLKHGSQLVNDEGKVGAFTAEQRDQMAKFMLAVPYPPAQKRPFTNTVSSTAKSGFELFHIKGHLDEKAKPNVCGDCHRMPFLVSTNTPGTGMDAPTWRGANDRFLILPQGRLNIIGFDFYRHVAERGIPEREVWQFSWQGQRRFDPVWDMVLEGSTGFSGAFARQVTLSEATVNDSITSELIDAFERGAAEQAIVLDVDGVLIESGTLDDDAVAKPVSLQFVKDSYVSKTAANERFTTQQLMAMAGRGEFIGTLTARHGAKASAYDDPQPALWTAGAIEAQSGHQKFPIVYPGLSSFTIGARHVHHNARLFVDGRHVQGQVTVTGKDQVELQFESLPSVGMHLLQVQNQKGRFSNDFIFNVVESKRAADELVALRAYADRDIRHAIAQAIEDDNLGELRQHLGRRQQQGRINEQRPQTGSTPLSHAALYGRTEIAKTLIRRGAKVNGTNRDGNTPLHVAAFLGREDVVKLLIKEGGAIDATNRQGETPVDVVSSEWTDELAKLYQSIANATGIEIDLEAIQVARPKIVALLKSTQ</sequence>
<keyword evidence="5" id="KW-1185">Reference proteome</keyword>
<feature type="signal peptide" evidence="3">
    <location>
        <begin position="1"/>
        <end position="24"/>
    </location>
</feature>
<evidence type="ECO:0000313" key="4">
    <source>
        <dbReference type="EMBL" id="QDT62215.1"/>
    </source>
</evidence>
<protein>
    <submittedName>
        <fullName evidence="4">Ankyrin repeat protein</fullName>
    </submittedName>
</protein>
<evidence type="ECO:0000313" key="5">
    <source>
        <dbReference type="Proteomes" id="UP000315003"/>
    </source>
</evidence>
<dbReference type="Gene3D" id="1.25.40.20">
    <property type="entry name" value="Ankyrin repeat-containing domain"/>
    <property type="match status" value="1"/>
</dbReference>
<dbReference type="InterPro" id="IPR011048">
    <property type="entry name" value="Haem_d1_sf"/>
</dbReference>
<dbReference type="Pfam" id="PF12796">
    <property type="entry name" value="Ank_2"/>
    <property type="match status" value="1"/>
</dbReference>
<feature type="chain" id="PRO_5021978107" evidence="3">
    <location>
        <begin position="25"/>
        <end position="1108"/>
    </location>
</feature>
<dbReference type="InterPro" id="IPR051200">
    <property type="entry name" value="Host-pathogen_enzymatic-act"/>
</dbReference>
<dbReference type="Proteomes" id="UP000315003">
    <property type="component" value="Chromosome"/>
</dbReference>
<organism evidence="4 5">
    <name type="scientific">Stieleria bergensis</name>
    <dbReference type="NCBI Taxonomy" id="2528025"/>
    <lineage>
        <taxon>Bacteria</taxon>
        <taxon>Pseudomonadati</taxon>
        <taxon>Planctomycetota</taxon>
        <taxon>Planctomycetia</taxon>
        <taxon>Pirellulales</taxon>
        <taxon>Pirellulaceae</taxon>
        <taxon>Stieleria</taxon>
    </lineage>
</organism>
<accession>A0A517T1F0</accession>